<evidence type="ECO:0000256" key="1">
    <source>
        <dbReference type="ARBA" id="ARBA00022676"/>
    </source>
</evidence>
<reference evidence="3" key="1">
    <citation type="submission" date="2020-12" db="EMBL/GenBank/DDBJ databases">
        <title>The genome sequence of Inhella sp. 1Y17.</title>
        <authorList>
            <person name="Liu Y."/>
        </authorList>
    </citation>
    <scope>NUCLEOTIDE SEQUENCE</scope>
    <source>
        <strain evidence="3">1Y17</strain>
    </source>
</reference>
<name>A0A931J3C5_9BURK</name>
<protein>
    <submittedName>
        <fullName evidence="3">Glycosyltransferase family 4 protein</fullName>
    </submittedName>
</protein>
<dbReference type="RefSeq" id="WP_198111774.1">
    <property type="nucleotide sequence ID" value="NZ_JAEDAK010000009.1"/>
</dbReference>
<dbReference type="CDD" id="cd03801">
    <property type="entry name" value="GT4_PimA-like"/>
    <property type="match status" value="1"/>
</dbReference>
<dbReference type="SUPFAM" id="SSF53756">
    <property type="entry name" value="UDP-Glycosyltransferase/glycogen phosphorylase"/>
    <property type="match status" value="1"/>
</dbReference>
<sequence>MSGLRTVLALTQGQEVPSSRFRWRQHEAWLRAQGLEAHELPARHGAYPPPQAWRRPAWGLRAWADSWQRVRQTRDVDLCFLQRHLIATLHTTERALRLPYVFDVDDAIFLGPRGESANAIARRAALTLCGNAFLAEHFASFGPVRVLPTAIDTTRFCPAPPAEGPLVIGWSGSSSGFAYLLALEGALGQVLRRHPEARLRVVADAPPPWRTLPPEQVEFRRWNAATEVAELQGIHIGLMPLDDSPWARGKCSFKMLSYMACGLPVVVSPVGMNAEVLALGALGLGPRHADEWVQALDGLLRDAEQRAALGRMGRQVAEQHYSRERIGPALLAALREAHGAR</sequence>
<accession>A0A931J3C5</accession>
<dbReference type="Pfam" id="PF13692">
    <property type="entry name" value="Glyco_trans_1_4"/>
    <property type="match status" value="1"/>
</dbReference>
<dbReference type="Proteomes" id="UP000613266">
    <property type="component" value="Unassembled WGS sequence"/>
</dbReference>
<proteinExistence type="predicted"/>
<dbReference type="PANTHER" id="PTHR12526">
    <property type="entry name" value="GLYCOSYLTRANSFERASE"/>
    <property type="match status" value="1"/>
</dbReference>
<keyword evidence="2" id="KW-0808">Transferase</keyword>
<dbReference type="GO" id="GO:0016757">
    <property type="term" value="F:glycosyltransferase activity"/>
    <property type="evidence" value="ECO:0007669"/>
    <property type="project" value="UniProtKB-KW"/>
</dbReference>
<evidence type="ECO:0000256" key="2">
    <source>
        <dbReference type="ARBA" id="ARBA00022679"/>
    </source>
</evidence>
<evidence type="ECO:0000313" key="4">
    <source>
        <dbReference type="Proteomes" id="UP000613266"/>
    </source>
</evidence>
<dbReference type="EMBL" id="JAEDAK010000009">
    <property type="protein sequence ID" value="MBH9578003.1"/>
    <property type="molecule type" value="Genomic_DNA"/>
</dbReference>
<dbReference type="Gene3D" id="3.40.50.2000">
    <property type="entry name" value="Glycogen Phosphorylase B"/>
    <property type="match status" value="1"/>
</dbReference>
<comment type="caution">
    <text evidence="3">The sequence shown here is derived from an EMBL/GenBank/DDBJ whole genome shotgun (WGS) entry which is preliminary data.</text>
</comment>
<keyword evidence="1" id="KW-0328">Glycosyltransferase</keyword>
<dbReference type="AlphaFoldDB" id="A0A931J3C5"/>
<keyword evidence="4" id="KW-1185">Reference proteome</keyword>
<organism evidence="3 4">
    <name type="scientific">Inhella proteolytica</name>
    <dbReference type="NCBI Taxonomy" id="2795029"/>
    <lineage>
        <taxon>Bacteria</taxon>
        <taxon>Pseudomonadati</taxon>
        <taxon>Pseudomonadota</taxon>
        <taxon>Betaproteobacteria</taxon>
        <taxon>Burkholderiales</taxon>
        <taxon>Sphaerotilaceae</taxon>
        <taxon>Inhella</taxon>
    </lineage>
</organism>
<dbReference type="PANTHER" id="PTHR12526:SF510">
    <property type="entry name" value="D-INOSITOL 3-PHOSPHATE GLYCOSYLTRANSFERASE"/>
    <property type="match status" value="1"/>
</dbReference>
<evidence type="ECO:0000313" key="3">
    <source>
        <dbReference type="EMBL" id="MBH9578003.1"/>
    </source>
</evidence>
<gene>
    <name evidence="3" type="ORF">I7X39_13945</name>
</gene>